<dbReference type="GO" id="GO:0016887">
    <property type="term" value="F:ATP hydrolysis activity"/>
    <property type="evidence" value="ECO:0007669"/>
    <property type="project" value="InterPro"/>
</dbReference>
<sequence length="235" mass="25029">MSVLSVSGLVSGYRLGTVLHGIDLEVGRGDAVAVLGRNGVGKTTLIHSLMGMVRPRAGSVQVEGRELAGRRTDAIARAGVALVPQGRRVFGPLTVDEHLDLCAAFGRRKGQWTRERVLELFPRLGERLGHAAAQLSGGEQQMVAIARALLANPVLLLLDEPSEGLAPGVVRQIGEVLARVREEGVGIVIVEQDLHLAFTVAGEVCVMDKGRVVHRASVPAFRRDPVTARRLLGIG</sequence>
<dbReference type="Pfam" id="PF00005">
    <property type="entry name" value="ABC_tran"/>
    <property type="match status" value="1"/>
</dbReference>
<evidence type="ECO:0000256" key="2">
    <source>
        <dbReference type="ARBA" id="ARBA00022448"/>
    </source>
</evidence>
<proteinExistence type="inferred from homology"/>
<evidence type="ECO:0000256" key="1">
    <source>
        <dbReference type="ARBA" id="ARBA00005417"/>
    </source>
</evidence>
<dbReference type="EMBL" id="CADCVO010000593">
    <property type="protein sequence ID" value="CAA9527187.1"/>
    <property type="molecule type" value="Genomic_DNA"/>
</dbReference>
<evidence type="ECO:0000313" key="7">
    <source>
        <dbReference type="EMBL" id="CAA9527187.1"/>
    </source>
</evidence>
<dbReference type="InterPro" id="IPR017871">
    <property type="entry name" value="ABC_transporter-like_CS"/>
</dbReference>
<dbReference type="PANTHER" id="PTHR43820:SF2">
    <property type="entry name" value="ABC TRANSPORTER ATP-BINDING PROTEIN"/>
    <property type="match status" value="1"/>
</dbReference>
<dbReference type="PROSITE" id="PS00211">
    <property type="entry name" value="ABC_TRANSPORTER_1"/>
    <property type="match status" value="1"/>
</dbReference>
<protein>
    <submittedName>
        <fullName evidence="7">Branched-chain amino acid transport ATP-binding protein LivF</fullName>
    </submittedName>
</protein>
<dbReference type="InterPro" id="IPR003593">
    <property type="entry name" value="AAA+_ATPase"/>
</dbReference>
<dbReference type="InterPro" id="IPR027417">
    <property type="entry name" value="P-loop_NTPase"/>
</dbReference>
<evidence type="ECO:0000256" key="4">
    <source>
        <dbReference type="ARBA" id="ARBA00022840"/>
    </source>
</evidence>
<dbReference type="Gene3D" id="3.40.50.300">
    <property type="entry name" value="P-loop containing nucleotide triphosphate hydrolases"/>
    <property type="match status" value="1"/>
</dbReference>
<feature type="domain" description="ABC transporter" evidence="6">
    <location>
        <begin position="4"/>
        <end position="234"/>
    </location>
</feature>
<name>A0A6J4TNX7_9ACTN</name>
<dbReference type="AlphaFoldDB" id="A0A6J4TNX7"/>
<evidence type="ECO:0000256" key="3">
    <source>
        <dbReference type="ARBA" id="ARBA00022741"/>
    </source>
</evidence>
<evidence type="ECO:0000256" key="5">
    <source>
        <dbReference type="ARBA" id="ARBA00022970"/>
    </source>
</evidence>
<dbReference type="SUPFAM" id="SSF52540">
    <property type="entry name" value="P-loop containing nucleoside triphosphate hydrolases"/>
    <property type="match status" value="1"/>
</dbReference>
<organism evidence="7">
    <name type="scientific">uncultured Solirubrobacteraceae bacterium</name>
    <dbReference type="NCBI Taxonomy" id="1162706"/>
    <lineage>
        <taxon>Bacteria</taxon>
        <taxon>Bacillati</taxon>
        <taxon>Actinomycetota</taxon>
        <taxon>Thermoleophilia</taxon>
        <taxon>Solirubrobacterales</taxon>
        <taxon>Solirubrobacteraceae</taxon>
        <taxon>environmental samples</taxon>
    </lineage>
</organism>
<gene>
    <name evidence="7" type="ORF">AVDCRST_MAG13-3844</name>
</gene>
<keyword evidence="3" id="KW-0547">Nucleotide-binding</keyword>
<dbReference type="InterPro" id="IPR003439">
    <property type="entry name" value="ABC_transporter-like_ATP-bd"/>
</dbReference>
<reference evidence="7" key="1">
    <citation type="submission" date="2020-02" db="EMBL/GenBank/DDBJ databases">
        <authorList>
            <person name="Meier V. D."/>
        </authorList>
    </citation>
    <scope>NUCLEOTIDE SEQUENCE</scope>
    <source>
        <strain evidence="7">AVDCRST_MAG13</strain>
    </source>
</reference>
<dbReference type="GO" id="GO:0015658">
    <property type="term" value="F:branched-chain amino acid transmembrane transporter activity"/>
    <property type="evidence" value="ECO:0007669"/>
    <property type="project" value="TreeGrafter"/>
</dbReference>
<dbReference type="InterPro" id="IPR052156">
    <property type="entry name" value="BCAA_Transport_ATP-bd_LivF"/>
</dbReference>
<keyword evidence="2" id="KW-0813">Transport</keyword>
<keyword evidence="4 7" id="KW-0067">ATP-binding</keyword>
<dbReference type="SMART" id="SM00382">
    <property type="entry name" value="AAA"/>
    <property type="match status" value="1"/>
</dbReference>
<evidence type="ECO:0000259" key="6">
    <source>
        <dbReference type="PROSITE" id="PS50893"/>
    </source>
</evidence>
<dbReference type="PANTHER" id="PTHR43820">
    <property type="entry name" value="HIGH-AFFINITY BRANCHED-CHAIN AMINO ACID TRANSPORT ATP-BINDING PROTEIN LIVF"/>
    <property type="match status" value="1"/>
</dbReference>
<accession>A0A6J4TNX7</accession>
<keyword evidence="5" id="KW-0029">Amino-acid transport</keyword>
<comment type="similarity">
    <text evidence="1">Belongs to the ABC transporter superfamily.</text>
</comment>
<dbReference type="CDD" id="cd03224">
    <property type="entry name" value="ABC_TM1139_LivF_branched"/>
    <property type="match status" value="1"/>
</dbReference>
<dbReference type="GO" id="GO:0015807">
    <property type="term" value="P:L-amino acid transport"/>
    <property type="evidence" value="ECO:0007669"/>
    <property type="project" value="TreeGrafter"/>
</dbReference>
<dbReference type="GO" id="GO:0005524">
    <property type="term" value="F:ATP binding"/>
    <property type="evidence" value="ECO:0007669"/>
    <property type="project" value="UniProtKB-KW"/>
</dbReference>
<dbReference type="PROSITE" id="PS50893">
    <property type="entry name" value="ABC_TRANSPORTER_2"/>
    <property type="match status" value="1"/>
</dbReference>